<dbReference type="InterPro" id="IPR011051">
    <property type="entry name" value="RmlC_Cupin_sf"/>
</dbReference>
<dbReference type="SUPFAM" id="SSF51182">
    <property type="entry name" value="RmlC-like cupins"/>
    <property type="match status" value="1"/>
</dbReference>
<dbReference type="SFLD" id="SFLDG00301">
    <property type="entry name" value="RuBisCO-like_proteins"/>
    <property type="match status" value="1"/>
</dbReference>
<evidence type="ECO:0000313" key="3">
    <source>
        <dbReference type="EMBL" id="KWT95165.1"/>
    </source>
</evidence>
<dbReference type="GO" id="GO:0043715">
    <property type="term" value="F:2,3-diketo-5-methylthiopentyl-1-phosphate enolase activity"/>
    <property type="evidence" value="ECO:0007669"/>
    <property type="project" value="UniProtKB-EC"/>
</dbReference>
<dbReference type="Gene3D" id="3.30.70.150">
    <property type="entry name" value="RuBisCO large subunit, N-terminal domain"/>
    <property type="match status" value="1"/>
</dbReference>
<organism evidence="3 4">
    <name type="scientific">Candidatus Magnetominusculus xianensis</name>
    <dbReference type="NCBI Taxonomy" id="1748249"/>
    <lineage>
        <taxon>Bacteria</taxon>
        <taxon>Pseudomonadati</taxon>
        <taxon>Nitrospirota</taxon>
        <taxon>Nitrospiria</taxon>
        <taxon>Nitrospirales</taxon>
        <taxon>Nitrospiraceae</taxon>
        <taxon>Candidatus Magnetominusculus</taxon>
    </lineage>
</organism>
<dbReference type="InterPro" id="IPR000685">
    <property type="entry name" value="RuBisCO_lsu_C"/>
</dbReference>
<protein>
    <submittedName>
        <fullName evidence="3">Ribulose 1,5-bisphosphate carboxylase large subunit</fullName>
        <ecNumber evidence="3">5.3.2.5</ecNumber>
    </submittedName>
</protein>
<dbReference type="SUPFAM" id="SSF54966">
    <property type="entry name" value="RuBisCO, large subunit, small (N-terminal) domain"/>
    <property type="match status" value="1"/>
</dbReference>
<dbReference type="InterPro" id="IPR013096">
    <property type="entry name" value="Cupin_2"/>
</dbReference>
<dbReference type="SUPFAM" id="SSF51649">
    <property type="entry name" value="RuBisCo, C-terminal domain"/>
    <property type="match status" value="1"/>
</dbReference>
<dbReference type="PANTHER" id="PTHR42704">
    <property type="entry name" value="RIBULOSE BISPHOSPHATE CARBOXYLASE"/>
    <property type="match status" value="1"/>
</dbReference>
<proteinExistence type="predicted"/>
<dbReference type="Proteomes" id="UP000060487">
    <property type="component" value="Unassembled WGS sequence"/>
</dbReference>
<dbReference type="PANTHER" id="PTHR42704:SF17">
    <property type="entry name" value="RIBULOSE BISPHOSPHATE CARBOXYLASE LARGE CHAIN"/>
    <property type="match status" value="1"/>
</dbReference>
<comment type="caution">
    <text evidence="3">The sequence shown here is derived from an EMBL/GenBank/DDBJ whole genome shotgun (WGS) entry which is preliminary data.</text>
</comment>
<gene>
    <name evidence="3" type="ORF">ASN18_0094</name>
</gene>
<evidence type="ECO:0000313" key="4">
    <source>
        <dbReference type="Proteomes" id="UP000060487"/>
    </source>
</evidence>
<keyword evidence="3" id="KW-0413">Isomerase</keyword>
<feature type="domain" description="Ribulose bisphosphate carboxylase large subunit C-terminal" evidence="1">
    <location>
        <begin position="117"/>
        <end position="282"/>
    </location>
</feature>
<sequence length="532" mass="58324">MDNPIVVQYELTCKDAAEAHKAAKDITYEQTVELPVDFPLKEEITNCITGAIRQIELIDNERYAAEIEYAAEITGWQLPQLLNILYGNISIKNNIKIIGVEFPRQFLDKFKGPNYGVEGIRALMGVYGRPLLATALKPMGASAAELAAIASAFARGGGDIVKDDHGLVDHSFCSFKERVLKCLEVVERAADKTGRRCLYIPNVLAGFDDIERQVEFAVGHGAAGILIAPYLIGLDTARYLAANYPIVVMAHPALTGTNFHDPRHGIAPSVLLGTIFRLAGADVSIYPNVGGRFSFSLDECRRLNNALRWELGGLRPSFPAPAGGMALDNISEMAALYGPDTIYLIGGALHSHDKDLSVGTRVFMDKIAEYFSEHIANPAPKSGTAVSSCDINAGGITATNRPNIHIVFGDDYRWDGIKPMVYKSGGEFDFKDITRHELVGKNGELADFDLRYFEIGQGGYSSLEKHVHIHVIICVRGTGTLICEENSYVLRPFDIAYVPPLHVHQLRNDGSDGVFGFFCIVNHLRDKPLMPT</sequence>
<dbReference type="EC" id="5.3.2.5" evidence="3"/>
<reference evidence="3 4" key="1">
    <citation type="submission" date="2015-11" db="EMBL/GenBank/DDBJ databases">
        <authorList>
            <person name="Lin W."/>
        </authorList>
    </citation>
    <scope>NUCLEOTIDE SEQUENCE [LARGE SCALE GENOMIC DNA]</scope>
    <source>
        <strain evidence="3 4">HCH-1</strain>
    </source>
</reference>
<dbReference type="Gene3D" id="2.60.120.10">
    <property type="entry name" value="Jelly Rolls"/>
    <property type="match status" value="1"/>
</dbReference>
<evidence type="ECO:0000259" key="2">
    <source>
        <dbReference type="Pfam" id="PF07883"/>
    </source>
</evidence>
<dbReference type="Gene3D" id="3.20.20.110">
    <property type="entry name" value="Ribulose bisphosphate carboxylase, large subunit, C-terminal domain"/>
    <property type="match status" value="1"/>
</dbReference>
<keyword evidence="4" id="KW-1185">Reference proteome</keyword>
<dbReference type="SFLD" id="SFLDS00014">
    <property type="entry name" value="RuBisCO"/>
    <property type="match status" value="1"/>
</dbReference>
<feature type="domain" description="Cupin type-2" evidence="2">
    <location>
        <begin position="452"/>
        <end position="512"/>
    </location>
</feature>
<dbReference type="InterPro" id="IPR033966">
    <property type="entry name" value="RuBisCO"/>
</dbReference>
<accession>A0ABR5SK15</accession>
<dbReference type="Pfam" id="PF00016">
    <property type="entry name" value="RuBisCO_large"/>
    <property type="match status" value="1"/>
</dbReference>
<dbReference type="CDD" id="cd02222">
    <property type="entry name" value="cupin_TM1459-like"/>
    <property type="match status" value="1"/>
</dbReference>
<dbReference type="Pfam" id="PF07883">
    <property type="entry name" value="Cupin_2"/>
    <property type="match status" value="1"/>
</dbReference>
<dbReference type="RefSeq" id="WP_085050628.1">
    <property type="nucleotide sequence ID" value="NZ_LNQR01000001.1"/>
</dbReference>
<dbReference type="InterPro" id="IPR014710">
    <property type="entry name" value="RmlC-like_jellyroll"/>
</dbReference>
<name>A0ABR5SK15_9BACT</name>
<dbReference type="EMBL" id="LNQR01000001">
    <property type="protein sequence ID" value="KWT95165.1"/>
    <property type="molecule type" value="Genomic_DNA"/>
</dbReference>
<evidence type="ECO:0000259" key="1">
    <source>
        <dbReference type="Pfam" id="PF00016"/>
    </source>
</evidence>
<dbReference type="InterPro" id="IPR036376">
    <property type="entry name" value="RuBisCO_lsu_C_sf"/>
</dbReference>
<dbReference type="InterPro" id="IPR036422">
    <property type="entry name" value="RuBisCO_lsu_N_sf"/>
</dbReference>